<feature type="region of interest" description="Disordered" evidence="1">
    <location>
        <begin position="269"/>
        <end position="301"/>
    </location>
</feature>
<feature type="compositionally biased region" description="Basic and acidic residues" evidence="1">
    <location>
        <begin position="483"/>
        <end position="493"/>
    </location>
</feature>
<evidence type="ECO:0000256" key="1">
    <source>
        <dbReference type="SAM" id="MobiDB-lite"/>
    </source>
</evidence>
<reference evidence="2" key="1">
    <citation type="submission" date="2020-01" db="EMBL/GenBank/DDBJ databases">
        <authorList>
            <consortium name="DOE Joint Genome Institute"/>
            <person name="Haridas S."/>
            <person name="Albert R."/>
            <person name="Binder M."/>
            <person name="Bloem J."/>
            <person name="Labutti K."/>
            <person name="Salamov A."/>
            <person name="Andreopoulos B."/>
            <person name="Baker S.E."/>
            <person name="Barry K."/>
            <person name="Bills G."/>
            <person name="Bluhm B.H."/>
            <person name="Cannon C."/>
            <person name="Castanera R."/>
            <person name="Culley D.E."/>
            <person name="Daum C."/>
            <person name="Ezra D."/>
            <person name="Gonzalez J.B."/>
            <person name="Henrissat B."/>
            <person name="Kuo A."/>
            <person name="Liang C."/>
            <person name="Lipzen A."/>
            <person name="Lutzoni F."/>
            <person name="Magnuson J."/>
            <person name="Mondo S."/>
            <person name="Nolan M."/>
            <person name="Ohm R."/>
            <person name="Pangilinan J."/>
            <person name="Park H.-J."/>
            <person name="Ramirez L."/>
            <person name="Alfaro M."/>
            <person name="Sun H."/>
            <person name="Tritt A."/>
            <person name="Yoshinaga Y."/>
            <person name="Zwiers L.-H."/>
            <person name="Turgeon B.G."/>
            <person name="Goodwin S.B."/>
            <person name="Spatafora J.W."/>
            <person name="Crous P.W."/>
            <person name="Grigoriev I.V."/>
        </authorList>
    </citation>
    <scope>NUCLEOTIDE SEQUENCE</scope>
    <source>
        <strain evidence="2">P77</strain>
    </source>
</reference>
<keyword evidence="3" id="KW-1185">Reference proteome</keyword>
<sequence length="518" mass="57593">MPDRWEDLSAAQQWKKNPNRRARQLKKAKAIRDDVKEPEYALRDAEIRDGLFKLMDQMQRLGKAFFAGDVDHPDAESEDVLPATFYRQFTRETAKIIGCVASGGPSGQYGWHSLFLDGQKRRTLVCAIIGNVLTEQVFQHMFFGGTADQIQAILQLQVKHRNQDGFIRNKLYAAAIRAALPEPKRIPPNFNNHVNAIVASLWTHLSPILHLTDRTATLTAIFPALQTLVTHAGLLSLHMRLDPHTVYYHEPTFKEDTFSAARMDCSNYRQMQQQHPRSSIDEVTNDERARRDALSTAETNRAKGDKPLTQIIILDCITAYRLGGWEAPTSNIVSPVYEWPEFKNLGVRARVLFPACVFCRWGRERAFGSLSSFGTRASQAKGDEAEAEKVKNEQGRRVHGTAWREGGFIEFTDVDGVFDWLGEERRERKALSDAAVAKAKAEAAAGTQERAGAGGAVAGEKEEDDEALLEALGLLPAPTGKGKTRDKANDKGKGKAKAVGSPGVQSIDVPEDTTPDWM</sequence>
<feature type="compositionally biased region" description="Acidic residues" evidence="1">
    <location>
        <begin position="509"/>
        <end position="518"/>
    </location>
</feature>
<proteinExistence type="predicted"/>
<organism evidence="2 3">
    <name type="scientific">Decorospora gaudefroyi</name>
    <dbReference type="NCBI Taxonomy" id="184978"/>
    <lineage>
        <taxon>Eukaryota</taxon>
        <taxon>Fungi</taxon>
        <taxon>Dikarya</taxon>
        <taxon>Ascomycota</taxon>
        <taxon>Pezizomycotina</taxon>
        <taxon>Dothideomycetes</taxon>
        <taxon>Pleosporomycetidae</taxon>
        <taxon>Pleosporales</taxon>
        <taxon>Pleosporineae</taxon>
        <taxon>Pleosporaceae</taxon>
        <taxon>Decorospora</taxon>
    </lineage>
</organism>
<feature type="region of interest" description="Disordered" evidence="1">
    <location>
        <begin position="1"/>
        <end position="28"/>
    </location>
</feature>
<feature type="compositionally biased region" description="Low complexity" evidence="1">
    <location>
        <begin position="469"/>
        <end position="478"/>
    </location>
</feature>
<protein>
    <submittedName>
        <fullName evidence="2">Uncharacterized protein</fullName>
    </submittedName>
</protein>
<feature type="region of interest" description="Disordered" evidence="1">
    <location>
        <begin position="442"/>
        <end position="518"/>
    </location>
</feature>
<evidence type="ECO:0000313" key="3">
    <source>
        <dbReference type="Proteomes" id="UP000800040"/>
    </source>
</evidence>
<name>A0A6A5KID8_9PLEO</name>
<accession>A0A6A5KID8</accession>
<dbReference type="Proteomes" id="UP000800040">
    <property type="component" value="Unassembled WGS sequence"/>
</dbReference>
<dbReference type="EMBL" id="ML975289">
    <property type="protein sequence ID" value="KAF1835276.1"/>
    <property type="molecule type" value="Genomic_DNA"/>
</dbReference>
<feature type="compositionally biased region" description="Low complexity" evidence="1">
    <location>
        <begin position="442"/>
        <end position="451"/>
    </location>
</feature>
<feature type="compositionally biased region" description="Basic residues" evidence="1">
    <location>
        <begin position="17"/>
        <end position="28"/>
    </location>
</feature>
<evidence type="ECO:0000313" key="2">
    <source>
        <dbReference type="EMBL" id="KAF1835276.1"/>
    </source>
</evidence>
<dbReference type="AlphaFoldDB" id="A0A6A5KID8"/>
<dbReference type="OrthoDB" id="309640at2759"/>
<gene>
    <name evidence="2" type="ORF">BDW02DRAFT_496271</name>
</gene>